<name>A0A2S5G822_9BACL</name>
<comment type="caution">
    <text evidence="9">The sequence shown here is derived from an EMBL/GenBank/DDBJ whole genome shotgun (WGS) entry which is preliminary data.</text>
</comment>
<feature type="transmembrane region" description="Helical" evidence="7">
    <location>
        <begin position="105"/>
        <end position="125"/>
    </location>
</feature>
<dbReference type="PROSITE" id="PS50928">
    <property type="entry name" value="ABC_TM1"/>
    <property type="match status" value="1"/>
</dbReference>
<dbReference type="AlphaFoldDB" id="A0A2S5G822"/>
<evidence type="ECO:0000256" key="4">
    <source>
        <dbReference type="ARBA" id="ARBA00022692"/>
    </source>
</evidence>
<accession>A0A2S5G822</accession>
<dbReference type="InterPro" id="IPR000515">
    <property type="entry name" value="MetI-like"/>
</dbReference>
<dbReference type="PANTHER" id="PTHR30193">
    <property type="entry name" value="ABC TRANSPORTER PERMEASE PROTEIN"/>
    <property type="match status" value="1"/>
</dbReference>
<comment type="similarity">
    <text evidence="7">Belongs to the binding-protein-dependent transport system permease family.</text>
</comment>
<feature type="transmembrane region" description="Helical" evidence="7">
    <location>
        <begin position="12"/>
        <end position="36"/>
    </location>
</feature>
<keyword evidence="2 7" id="KW-0813">Transport</keyword>
<organism evidence="9 10">
    <name type="scientific">Jeotgalibacillus proteolyticus</name>
    <dbReference type="NCBI Taxonomy" id="2082395"/>
    <lineage>
        <taxon>Bacteria</taxon>
        <taxon>Bacillati</taxon>
        <taxon>Bacillota</taxon>
        <taxon>Bacilli</taxon>
        <taxon>Bacillales</taxon>
        <taxon>Caryophanaceae</taxon>
        <taxon>Jeotgalibacillus</taxon>
    </lineage>
</organism>
<comment type="subcellular location">
    <subcellularLocation>
        <location evidence="1 7">Cell membrane</location>
        <topology evidence="1 7">Multi-pass membrane protein</topology>
    </subcellularLocation>
</comment>
<evidence type="ECO:0000256" key="7">
    <source>
        <dbReference type="RuleBase" id="RU363032"/>
    </source>
</evidence>
<dbReference type="SUPFAM" id="SSF161098">
    <property type="entry name" value="MetI-like"/>
    <property type="match status" value="1"/>
</dbReference>
<evidence type="ECO:0000256" key="5">
    <source>
        <dbReference type="ARBA" id="ARBA00022989"/>
    </source>
</evidence>
<feature type="transmembrane region" description="Helical" evidence="7">
    <location>
        <begin position="72"/>
        <end position="93"/>
    </location>
</feature>
<reference evidence="9 10" key="1">
    <citation type="submission" date="2018-02" db="EMBL/GenBank/DDBJ databases">
        <title>Jeotgalibacillus proteolyticum sp. nov. a protease producing bacterium isolated from ocean sediments of Laizhou Bay.</title>
        <authorList>
            <person name="Li Y."/>
        </authorList>
    </citation>
    <scope>NUCLEOTIDE SEQUENCE [LARGE SCALE GENOMIC DNA]</scope>
    <source>
        <strain evidence="9 10">22-7</strain>
    </source>
</reference>
<dbReference type="EMBL" id="PREZ01000007">
    <property type="protein sequence ID" value="PPA69147.1"/>
    <property type="molecule type" value="Genomic_DNA"/>
</dbReference>
<evidence type="ECO:0000256" key="6">
    <source>
        <dbReference type="ARBA" id="ARBA00023136"/>
    </source>
</evidence>
<gene>
    <name evidence="9" type="ORF">C4B60_17725</name>
</gene>
<dbReference type="PANTHER" id="PTHR30193:SF37">
    <property type="entry name" value="INNER MEMBRANE ABC TRANSPORTER PERMEASE PROTEIN YCJO"/>
    <property type="match status" value="1"/>
</dbReference>
<dbReference type="GO" id="GO:0005886">
    <property type="term" value="C:plasma membrane"/>
    <property type="evidence" value="ECO:0007669"/>
    <property type="project" value="UniProtKB-SubCell"/>
</dbReference>
<evidence type="ECO:0000256" key="3">
    <source>
        <dbReference type="ARBA" id="ARBA00022475"/>
    </source>
</evidence>
<dbReference type="Gene3D" id="1.10.3720.10">
    <property type="entry name" value="MetI-like"/>
    <property type="match status" value="1"/>
</dbReference>
<keyword evidence="4 7" id="KW-0812">Transmembrane</keyword>
<protein>
    <submittedName>
        <fullName evidence="9">Sugar ABC transporter permease</fullName>
    </submittedName>
</protein>
<keyword evidence="5 7" id="KW-1133">Transmembrane helix</keyword>
<dbReference type="InterPro" id="IPR035906">
    <property type="entry name" value="MetI-like_sf"/>
</dbReference>
<dbReference type="CDD" id="cd06261">
    <property type="entry name" value="TM_PBP2"/>
    <property type="match status" value="1"/>
</dbReference>
<dbReference type="RefSeq" id="WP_104059366.1">
    <property type="nucleotide sequence ID" value="NZ_PREZ01000007.1"/>
</dbReference>
<feature type="transmembrane region" description="Helical" evidence="7">
    <location>
        <begin position="261"/>
        <end position="286"/>
    </location>
</feature>
<dbReference type="Pfam" id="PF00528">
    <property type="entry name" value="BPD_transp_1"/>
    <property type="match status" value="1"/>
</dbReference>
<evidence type="ECO:0000259" key="8">
    <source>
        <dbReference type="PROSITE" id="PS50928"/>
    </source>
</evidence>
<dbReference type="OrthoDB" id="152280at2"/>
<dbReference type="InterPro" id="IPR051393">
    <property type="entry name" value="ABC_transporter_permease"/>
</dbReference>
<keyword evidence="3" id="KW-1003">Cell membrane</keyword>
<feature type="domain" description="ABC transmembrane type-1" evidence="8">
    <location>
        <begin position="68"/>
        <end position="282"/>
    </location>
</feature>
<dbReference type="Proteomes" id="UP000239047">
    <property type="component" value="Unassembled WGS sequence"/>
</dbReference>
<feature type="transmembrane region" description="Helical" evidence="7">
    <location>
        <begin position="214"/>
        <end position="235"/>
    </location>
</feature>
<proteinExistence type="inferred from homology"/>
<feature type="transmembrane region" description="Helical" evidence="7">
    <location>
        <begin position="155"/>
        <end position="178"/>
    </location>
</feature>
<evidence type="ECO:0000256" key="2">
    <source>
        <dbReference type="ARBA" id="ARBA00022448"/>
    </source>
</evidence>
<sequence length="293" mass="32615">MDTVSKTKWPIIVGMAPALLIYLVFAIVPILISFYYSTMSWNGFSDMEFIGLANFREALGDPIFWQSLKNNLYVVAASVFGQVPIALFFALLLNRKLKGGKIFRTIGFMPVVISTVIISLVWGMMYNSRNGLFNQLLGAVGLESWAQNWLGDPKWAMISVCITIIWQFIGLYLIIFLAGLQNIPDELYEAAEIDGASGFKKTLNITLPMMKETIIVAVILCISGSLRTFDLIYVMTSGGPGHSTEVLAMYMFDQTFSSTRFGYGSTLSIFIFIFSLGLVYLATLILRRKSAAD</sequence>
<evidence type="ECO:0000256" key="1">
    <source>
        <dbReference type="ARBA" id="ARBA00004651"/>
    </source>
</evidence>
<evidence type="ECO:0000313" key="9">
    <source>
        <dbReference type="EMBL" id="PPA69147.1"/>
    </source>
</evidence>
<keyword evidence="6 7" id="KW-0472">Membrane</keyword>
<keyword evidence="10" id="KW-1185">Reference proteome</keyword>
<evidence type="ECO:0000313" key="10">
    <source>
        <dbReference type="Proteomes" id="UP000239047"/>
    </source>
</evidence>
<dbReference type="GO" id="GO:0055085">
    <property type="term" value="P:transmembrane transport"/>
    <property type="evidence" value="ECO:0007669"/>
    <property type="project" value="InterPro"/>
</dbReference>